<name>C8VWT1_DESAS</name>
<dbReference type="InterPro" id="IPR006464">
    <property type="entry name" value="AcTrfase_RimI/Ard1"/>
</dbReference>
<dbReference type="STRING" id="485916.Dtox_3737"/>
<comment type="similarity">
    <text evidence="1 5">Belongs to the acetyltransferase family. RimI subfamily.</text>
</comment>
<comment type="catalytic activity">
    <reaction evidence="5">
        <text>N-terminal L-alanyl-[ribosomal protein bS18] + acetyl-CoA = N-terminal N(alpha)-acetyl-L-alanyl-[ribosomal protein bS18] + CoA + H(+)</text>
        <dbReference type="Rhea" id="RHEA:43756"/>
        <dbReference type="Rhea" id="RHEA-COMP:10676"/>
        <dbReference type="Rhea" id="RHEA-COMP:10677"/>
        <dbReference type="ChEBI" id="CHEBI:15378"/>
        <dbReference type="ChEBI" id="CHEBI:57287"/>
        <dbReference type="ChEBI" id="CHEBI:57288"/>
        <dbReference type="ChEBI" id="CHEBI:64718"/>
        <dbReference type="ChEBI" id="CHEBI:83683"/>
        <dbReference type="EC" id="2.3.1.266"/>
    </reaction>
</comment>
<comment type="subcellular location">
    <subcellularLocation>
        <location evidence="5">Cytoplasm</location>
    </subcellularLocation>
</comment>
<dbReference type="SUPFAM" id="SSF55729">
    <property type="entry name" value="Acyl-CoA N-acyltransferases (Nat)"/>
    <property type="match status" value="1"/>
</dbReference>
<dbReference type="AlphaFoldDB" id="C8VWT1"/>
<keyword evidence="4" id="KW-0012">Acyltransferase</keyword>
<evidence type="ECO:0000256" key="1">
    <source>
        <dbReference type="ARBA" id="ARBA00005395"/>
    </source>
</evidence>
<dbReference type="eggNOG" id="COG0456">
    <property type="taxonomic scope" value="Bacteria"/>
</dbReference>
<dbReference type="KEGG" id="dae:Dtox_3737"/>
<comment type="function">
    <text evidence="5">Acetylates the N-terminal alanine of ribosomal protein bS18.</text>
</comment>
<evidence type="ECO:0000256" key="3">
    <source>
        <dbReference type="ARBA" id="ARBA00022679"/>
    </source>
</evidence>
<evidence type="ECO:0000259" key="6">
    <source>
        <dbReference type="PROSITE" id="PS51186"/>
    </source>
</evidence>
<keyword evidence="8" id="KW-1185">Reference proteome</keyword>
<dbReference type="Gene3D" id="3.40.630.30">
    <property type="match status" value="1"/>
</dbReference>
<evidence type="ECO:0000256" key="4">
    <source>
        <dbReference type="ARBA" id="ARBA00023315"/>
    </source>
</evidence>
<organism evidence="7 8">
    <name type="scientific">Desulfofarcimen acetoxidans (strain ATCC 49208 / DSM 771 / KCTC 5769 / VKM B-1644 / 5575)</name>
    <name type="common">Desulfotomaculum acetoxidans</name>
    <dbReference type="NCBI Taxonomy" id="485916"/>
    <lineage>
        <taxon>Bacteria</taxon>
        <taxon>Bacillati</taxon>
        <taxon>Bacillota</taxon>
        <taxon>Clostridia</taxon>
        <taxon>Eubacteriales</taxon>
        <taxon>Peptococcaceae</taxon>
        <taxon>Desulfofarcimen</taxon>
    </lineage>
</organism>
<dbReference type="HOGENOM" id="CLU_013985_23_3_9"/>
<dbReference type="GO" id="GO:0005737">
    <property type="term" value="C:cytoplasm"/>
    <property type="evidence" value="ECO:0007669"/>
    <property type="project" value="UniProtKB-SubCell"/>
</dbReference>
<dbReference type="NCBIfam" id="TIGR01575">
    <property type="entry name" value="rimI"/>
    <property type="match status" value="1"/>
</dbReference>
<protein>
    <recommendedName>
        <fullName evidence="5">[Ribosomal protein bS18]-alanine N-acetyltransferase</fullName>
        <ecNumber evidence="5">2.3.1.266</ecNumber>
    </recommendedName>
</protein>
<keyword evidence="2 5" id="KW-0963">Cytoplasm</keyword>
<dbReference type="CDD" id="cd04301">
    <property type="entry name" value="NAT_SF"/>
    <property type="match status" value="1"/>
</dbReference>
<dbReference type="GO" id="GO:0008999">
    <property type="term" value="F:protein-N-terminal-alanine acetyltransferase activity"/>
    <property type="evidence" value="ECO:0007669"/>
    <property type="project" value="UniProtKB-EC"/>
</dbReference>
<dbReference type="RefSeq" id="WP_015759129.1">
    <property type="nucleotide sequence ID" value="NC_013216.1"/>
</dbReference>
<dbReference type="Proteomes" id="UP000002217">
    <property type="component" value="Chromosome"/>
</dbReference>
<evidence type="ECO:0000256" key="2">
    <source>
        <dbReference type="ARBA" id="ARBA00022490"/>
    </source>
</evidence>
<evidence type="ECO:0000313" key="7">
    <source>
        <dbReference type="EMBL" id="ACV64445.1"/>
    </source>
</evidence>
<dbReference type="InterPro" id="IPR050680">
    <property type="entry name" value="YpeA/RimI_acetyltransf"/>
</dbReference>
<feature type="domain" description="N-acetyltransferase" evidence="6">
    <location>
        <begin position="3"/>
        <end position="148"/>
    </location>
</feature>
<keyword evidence="3 7" id="KW-0808">Transferase</keyword>
<dbReference type="InterPro" id="IPR016181">
    <property type="entry name" value="Acyl_CoA_acyltransferase"/>
</dbReference>
<dbReference type="PANTHER" id="PTHR43420">
    <property type="entry name" value="ACETYLTRANSFERASE"/>
    <property type="match status" value="1"/>
</dbReference>
<evidence type="ECO:0000313" key="8">
    <source>
        <dbReference type="Proteomes" id="UP000002217"/>
    </source>
</evidence>
<dbReference type="EMBL" id="CP001720">
    <property type="protein sequence ID" value="ACV64445.1"/>
    <property type="molecule type" value="Genomic_DNA"/>
</dbReference>
<dbReference type="InterPro" id="IPR000182">
    <property type="entry name" value="GNAT_dom"/>
</dbReference>
<dbReference type="Pfam" id="PF00583">
    <property type="entry name" value="Acetyltransf_1"/>
    <property type="match status" value="1"/>
</dbReference>
<dbReference type="EC" id="2.3.1.266" evidence="5"/>
<evidence type="ECO:0000256" key="5">
    <source>
        <dbReference type="RuleBase" id="RU363094"/>
    </source>
</evidence>
<reference evidence="7 8" key="1">
    <citation type="journal article" date="2009" name="Stand. Genomic Sci.">
        <title>Complete genome sequence of Desulfotomaculum acetoxidans type strain (5575).</title>
        <authorList>
            <person name="Spring S."/>
            <person name="Lapidus A."/>
            <person name="Schroder M."/>
            <person name="Gleim D."/>
            <person name="Sims D."/>
            <person name="Meincke L."/>
            <person name="Glavina Del Rio T."/>
            <person name="Tice H."/>
            <person name="Copeland A."/>
            <person name="Cheng J.F."/>
            <person name="Lucas S."/>
            <person name="Chen F."/>
            <person name="Nolan M."/>
            <person name="Bruce D."/>
            <person name="Goodwin L."/>
            <person name="Pitluck S."/>
            <person name="Ivanova N."/>
            <person name="Mavromatis K."/>
            <person name="Mikhailova N."/>
            <person name="Pati A."/>
            <person name="Chen A."/>
            <person name="Palaniappan K."/>
            <person name="Land M."/>
            <person name="Hauser L."/>
            <person name="Chang Y.J."/>
            <person name="Jeffries C.D."/>
            <person name="Chain P."/>
            <person name="Saunders E."/>
            <person name="Brettin T."/>
            <person name="Detter J.C."/>
            <person name="Goker M."/>
            <person name="Bristow J."/>
            <person name="Eisen J.A."/>
            <person name="Markowitz V."/>
            <person name="Hugenholtz P."/>
            <person name="Kyrpides N.C."/>
            <person name="Klenk H.P."/>
            <person name="Han C."/>
        </authorList>
    </citation>
    <scope>NUCLEOTIDE SEQUENCE [LARGE SCALE GENOMIC DNA]</scope>
    <source>
        <strain evidence="8">ATCC 49208 / DSM 771 / VKM B-1644</strain>
    </source>
</reference>
<proteinExistence type="inferred from homology"/>
<dbReference type="PROSITE" id="PS51186">
    <property type="entry name" value="GNAT"/>
    <property type="match status" value="1"/>
</dbReference>
<dbReference type="PANTHER" id="PTHR43420:SF44">
    <property type="entry name" value="ACETYLTRANSFERASE YPEA"/>
    <property type="match status" value="1"/>
</dbReference>
<dbReference type="OrthoDB" id="9794566at2"/>
<sequence>MNIEFEKMNAAHLTSVTAIENSSFITPWSYQSFVYELSQNSFAYYIVALLKNEVVGYAGMWIILDEAHITNVAVHPEHRGRKIGYALMQQMLIRAALRGATKMTLEVRSTNEPAKKLYNLLGFKESGIRKGYYEDTGEDALIMWKEDLF</sequence>
<gene>
    <name evidence="7" type="ordered locus">Dtox_3737</name>
</gene>
<accession>C8VWT1</accession>